<accession>A0A448WJ68</accession>
<proteinExistence type="predicted"/>
<evidence type="ECO:0000313" key="1">
    <source>
        <dbReference type="EMBL" id="VEL13024.1"/>
    </source>
</evidence>
<name>A0A448WJ68_9PLAT</name>
<keyword evidence="2" id="KW-1185">Reference proteome</keyword>
<dbReference type="Proteomes" id="UP000784294">
    <property type="component" value="Unassembled WGS sequence"/>
</dbReference>
<dbReference type="AlphaFoldDB" id="A0A448WJ68"/>
<reference evidence="1" key="1">
    <citation type="submission" date="2018-11" db="EMBL/GenBank/DDBJ databases">
        <authorList>
            <consortium name="Pathogen Informatics"/>
        </authorList>
    </citation>
    <scope>NUCLEOTIDE SEQUENCE</scope>
</reference>
<comment type="caution">
    <text evidence="1">The sequence shown here is derived from an EMBL/GenBank/DDBJ whole genome shotgun (WGS) entry which is preliminary data.</text>
</comment>
<evidence type="ECO:0000313" key="2">
    <source>
        <dbReference type="Proteomes" id="UP000784294"/>
    </source>
</evidence>
<protein>
    <submittedName>
        <fullName evidence="1">Uncharacterized protein</fullName>
    </submittedName>
</protein>
<gene>
    <name evidence="1" type="ORF">PXEA_LOCUS6464</name>
</gene>
<dbReference type="EMBL" id="CAAALY010016573">
    <property type="protein sequence ID" value="VEL13024.1"/>
    <property type="molecule type" value="Genomic_DNA"/>
</dbReference>
<sequence>MVIWISLKSLPTVPRRDSKPAYLLTIDLTLRFLFSSRYPLLSGNLPPSGTAPGHGPGALAFLDRNDLHLRHRRERQLSAVHRAGRALFFE</sequence>
<organism evidence="1 2">
    <name type="scientific">Protopolystoma xenopodis</name>
    <dbReference type="NCBI Taxonomy" id="117903"/>
    <lineage>
        <taxon>Eukaryota</taxon>
        <taxon>Metazoa</taxon>
        <taxon>Spiralia</taxon>
        <taxon>Lophotrochozoa</taxon>
        <taxon>Platyhelminthes</taxon>
        <taxon>Monogenea</taxon>
        <taxon>Polyopisthocotylea</taxon>
        <taxon>Polystomatidea</taxon>
        <taxon>Polystomatidae</taxon>
        <taxon>Protopolystoma</taxon>
    </lineage>
</organism>